<dbReference type="PANTHER" id="PTHR12918:SF1">
    <property type="entry name" value="CYSTEINE DIOXYGENASE TYPE 1"/>
    <property type="match status" value="1"/>
</dbReference>
<reference evidence="10 11" key="1">
    <citation type="submission" date="2016-09" db="EMBL/GenBank/DDBJ databases">
        <title>Extensive genetic diversity and differential bi-allelic expression allows diatom success in the polar Southern Ocean.</title>
        <authorList>
            <consortium name="DOE Joint Genome Institute"/>
            <person name="Mock T."/>
            <person name="Otillar R.P."/>
            <person name="Strauss J."/>
            <person name="Dupont C."/>
            <person name="Frickenhaus S."/>
            <person name="Maumus F."/>
            <person name="Mcmullan M."/>
            <person name="Sanges R."/>
            <person name="Schmutz J."/>
            <person name="Toseland A."/>
            <person name="Valas R."/>
            <person name="Veluchamy A."/>
            <person name="Ward B.J."/>
            <person name="Allen A."/>
            <person name="Barry K."/>
            <person name="Falciatore A."/>
            <person name="Ferrante M."/>
            <person name="Fortunato A.E."/>
            <person name="Gloeckner G."/>
            <person name="Gruber A."/>
            <person name="Hipkin R."/>
            <person name="Janech M."/>
            <person name="Kroth P."/>
            <person name="Leese F."/>
            <person name="Lindquist E."/>
            <person name="Lyon B.R."/>
            <person name="Martin J."/>
            <person name="Mayer C."/>
            <person name="Parker M."/>
            <person name="Quesneville H."/>
            <person name="Raymond J."/>
            <person name="Uhlig C."/>
            <person name="Valentin K.U."/>
            <person name="Worden A.Z."/>
            <person name="Armbrust E.V."/>
            <person name="Bowler C."/>
            <person name="Green B."/>
            <person name="Moulton V."/>
            <person name="Van Oosterhout C."/>
            <person name="Grigoriev I."/>
        </authorList>
    </citation>
    <scope>NUCLEOTIDE SEQUENCE [LARGE SCALE GENOMIC DNA]</scope>
    <source>
        <strain evidence="10 11">CCMP1102</strain>
    </source>
</reference>
<name>A0A1E7FM52_9STRA</name>
<keyword evidence="7" id="KW-0883">Thioether bond</keyword>
<dbReference type="SUPFAM" id="SSF51182">
    <property type="entry name" value="RmlC-like cupins"/>
    <property type="match status" value="1"/>
</dbReference>
<feature type="non-terminal residue" evidence="10">
    <location>
        <position position="120"/>
    </location>
</feature>
<keyword evidence="11" id="KW-1185">Reference proteome</keyword>
<keyword evidence="3 8" id="KW-0479">Metal-binding</keyword>
<dbReference type="PANTHER" id="PTHR12918">
    <property type="entry name" value="CYSTEINE DIOXYGENASE"/>
    <property type="match status" value="1"/>
</dbReference>
<comment type="cofactor">
    <cofactor evidence="9">
        <name>Fe cation</name>
        <dbReference type="ChEBI" id="CHEBI:24875"/>
    </cofactor>
    <text evidence="9">Binds 1 Fe cation per subunit.</text>
</comment>
<evidence type="ECO:0000256" key="2">
    <source>
        <dbReference type="ARBA" id="ARBA00013133"/>
    </source>
</evidence>
<dbReference type="KEGG" id="fcy:FRACYDRAFT_162827"/>
<dbReference type="GO" id="GO:0008198">
    <property type="term" value="F:ferrous iron binding"/>
    <property type="evidence" value="ECO:0007669"/>
    <property type="project" value="TreeGrafter"/>
</dbReference>
<comment type="catalytic activity">
    <reaction evidence="9">
        <text>L-cysteine + O2 = 3-sulfino-L-alanine + H(+)</text>
        <dbReference type="Rhea" id="RHEA:20441"/>
        <dbReference type="ChEBI" id="CHEBI:15378"/>
        <dbReference type="ChEBI" id="CHEBI:15379"/>
        <dbReference type="ChEBI" id="CHEBI:35235"/>
        <dbReference type="ChEBI" id="CHEBI:61085"/>
        <dbReference type="EC" id="1.13.11.20"/>
    </reaction>
</comment>
<feature type="binding site" evidence="8">
    <location>
        <position position="94"/>
    </location>
    <ligand>
        <name>Fe cation</name>
        <dbReference type="ChEBI" id="CHEBI:24875"/>
        <note>catalytic</note>
    </ligand>
</feature>
<dbReference type="GO" id="GO:0019448">
    <property type="term" value="P:L-cysteine catabolic process"/>
    <property type="evidence" value="ECO:0007669"/>
    <property type="project" value="TreeGrafter"/>
</dbReference>
<sequence>SPTDDWLKYAIFNEDKPYTRNLISTDHETYTLLLLCWNPEQESPIHDHPSDGCWLQVLEGSIKEVRYDKELKTIAELEYNHGELSYITDNIGYHKISSNNKKRAVTLHLYAPPFDTCHCW</sequence>
<dbReference type="InterPro" id="IPR014710">
    <property type="entry name" value="RmlC-like_jellyroll"/>
</dbReference>
<dbReference type="EC" id="1.13.11.20" evidence="2 9"/>
<feature type="binding site" evidence="8">
    <location>
        <position position="48"/>
    </location>
    <ligand>
        <name>Fe cation</name>
        <dbReference type="ChEBI" id="CHEBI:24875"/>
        <note>catalytic</note>
    </ligand>
</feature>
<evidence type="ECO:0000313" key="10">
    <source>
        <dbReference type="EMBL" id="OEU19241.1"/>
    </source>
</evidence>
<evidence type="ECO:0000256" key="1">
    <source>
        <dbReference type="ARBA" id="ARBA00006622"/>
    </source>
</evidence>
<evidence type="ECO:0000313" key="11">
    <source>
        <dbReference type="Proteomes" id="UP000095751"/>
    </source>
</evidence>
<evidence type="ECO:0000256" key="8">
    <source>
        <dbReference type="PIRSR" id="PIRSR610300-51"/>
    </source>
</evidence>
<keyword evidence="5 9" id="KW-0560">Oxidoreductase</keyword>
<organism evidence="10 11">
    <name type="scientific">Fragilariopsis cylindrus CCMP1102</name>
    <dbReference type="NCBI Taxonomy" id="635003"/>
    <lineage>
        <taxon>Eukaryota</taxon>
        <taxon>Sar</taxon>
        <taxon>Stramenopiles</taxon>
        <taxon>Ochrophyta</taxon>
        <taxon>Bacillariophyta</taxon>
        <taxon>Bacillariophyceae</taxon>
        <taxon>Bacillariophycidae</taxon>
        <taxon>Bacillariales</taxon>
        <taxon>Bacillariaceae</taxon>
        <taxon>Fragilariopsis</taxon>
    </lineage>
</organism>
<accession>A0A1E7FM52</accession>
<dbReference type="AlphaFoldDB" id="A0A1E7FM52"/>
<dbReference type="CDD" id="cd10548">
    <property type="entry name" value="cupin_CDO"/>
    <property type="match status" value="1"/>
</dbReference>
<proteinExistence type="inferred from homology"/>
<dbReference type="Pfam" id="PF05995">
    <property type="entry name" value="CDO_I"/>
    <property type="match status" value="1"/>
</dbReference>
<evidence type="ECO:0000256" key="7">
    <source>
        <dbReference type="PIRSR" id="PIRSR610300-50"/>
    </source>
</evidence>
<evidence type="ECO:0000256" key="3">
    <source>
        <dbReference type="ARBA" id="ARBA00022723"/>
    </source>
</evidence>
<keyword evidence="6 8" id="KW-0408">Iron</keyword>
<dbReference type="InterPro" id="IPR011051">
    <property type="entry name" value="RmlC_Cupin_sf"/>
</dbReference>
<feature type="binding site" evidence="8">
    <location>
        <position position="46"/>
    </location>
    <ligand>
        <name>Fe cation</name>
        <dbReference type="ChEBI" id="CHEBI:24875"/>
        <note>catalytic</note>
    </ligand>
</feature>
<evidence type="ECO:0000256" key="9">
    <source>
        <dbReference type="RuleBase" id="RU366010"/>
    </source>
</evidence>
<dbReference type="OrthoDB" id="543511at2759"/>
<feature type="cross-link" description="3'-(S-cysteinyl)-tyrosine (Cys-Tyr)" evidence="7">
    <location>
        <begin position="53"/>
        <end position="110"/>
    </location>
</feature>
<dbReference type="GO" id="GO:0017172">
    <property type="term" value="F:cysteine dioxygenase activity"/>
    <property type="evidence" value="ECO:0007669"/>
    <property type="project" value="UniProtKB-UniRule"/>
</dbReference>
<dbReference type="EMBL" id="KV784355">
    <property type="protein sequence ID" value="OEU19241.1"/>
    <property type="molecule type" value="Genomic_DNA"/>
</dbReference>
<feature type="non-terminal residue" evidence="10">
    <location>
        <position position="1"/>
    </location>
</feature>
<evidence type="ECO:0000256" key="6">
    <source>
        <dbReference type="ARBA" id="ARBA00023004"/>
    </source>
</evidence>
<evidence type="ECO:0000256" key="5">
    <source>
        <dbReference type="ARBA" id="ARBA00023002"/>
    </source>
</evidence>
<keyword evidence="4 9" id="KW-0223">Dioxygenase</keyword>
<dbReference type="InterPro" id="IPR010300">
    <property type="entry name" value="CDO_1"/>
</dbReference>
<dbReference type="Proteomes" id="UP000095751">
    <property type="component" value="Unassembled WGS sequence"/>
</dbReference>
<evidence type="ECO:0000256" key="4">
    <source>
        <dbReference type="ARBA" id="ARBA00022964"/>
    </source>
</evidence>
<comment type="similarity">
    <text evidence="1 9">Belongs to the cysteine dioxygenase family.</text>
</comment>
<dbReference type="InParanoid" id="A0A1E7FM52"/>
<gene>
    <name evidence="10" type="ORF">FRACYDRAFT_162827</name>
</gene>
<protein>
    <recommendedName>
        <fullName evidence="2 9">Cysteine dioxygenase</fullName>
        <ecNumber evidence="2 9">1.13.11.20</ecNumber>
    </recommendedName>
</protein>
<dbReference type="Gene3D" id="2.60.120.10">
    <property type="entry name" value="Jelly Rolls"/>
    <property type="match status" value="1"/>
</dbReference>